<gene>
    <name evidence="22" type="ORF">ACFPN5_17250</name>
</gene>
<dbReference type="GO" id="GO:0004143">
    <property type="term" value="F:ATP-dependent diacylglycerol kinase activity"/>
    <property type="evidence" value="ECO:0007669"/>
    <property type="project" value="UniProtKB-EC"/>
</dbReference>
<reference evidence="23" key="1">
    <citation type="journal article" date="2019" name="Int. J. Syst. Evol. Microbiol.">
        <title>The Global Catalogue of Microorganisms (GCM) 10K type strain sequencing project: providing services to taxonomists for standard genome sequencing and annotation.</title>
        <authorList>
            <consortium name="The Broad Institute Genomics Platform"/>
            <consortium name="The Broad Institute Genome Sequencing Center for Infectious Disease"/>
            <person name="Wu L."/>
            <person name="Ma J."/>
        </authorList>
    </citation>
    <scope>NUCLEOTIDE SEQUENCE [LARGE SCALE GENOMIC DNA]</scope>
    <source>
        <strain evidence="23">KACC 12649</strain>
    </source>
</reference>
<evidence type="ECO:0000256" key="13">
    <source>
        <dbReference type="ARBA" id="ARBA00022777"/>
    </source>
</evidence>
<evidence type="ECO:0000256" key="18">
    <source>
        <dbReference type="ARBA" id="ARBA00023136"/>
    </source>
</evidence>
<dbReference type="Proteomes" id="UP001596050">
    <property type="component" value="Unassembled WGS sequence"/>
</dbReference>
<comment type="catalytic activity">
    <reaction evidence="21">
        <text>a 1,2-diacyl-sn-glycerol + ATP = a 1,2-diacyl-sn-glycero-3-phosphate + ADP + H(+)</text>
        <dbReference type="Rhea" id="RHEA:10272"/>
        <dbReference type="ChEBI" id="CHEBI:15378"/>
        <dbReference type="ChEBI" id="CHEBI:17815"/>
        <dbReference type="ChEBI" id="CHEBI:30616"/>
        <dbReference type="ChEBI" id="CHEBI:58608"/>
        <dbReference type="ChEBI" id="CHEBI:456216"/>
        <dbReference type="EC" id="2.7.1.107"/>
    </reaction>
</comment>
<name>A0ABW0L963_9BURK</name>
<evidence type="ECO:0000256" key="20">
    <source>
        <dbReference type="ARBA" id="ARBA00023264"/>
    </source>
</evidence>
<evidence type="ECO:0000256" key="2">
    <source>
        <dbReference type="ARBA" id="ARBA00004429"/>
    </source>
</evidence>
<keyword evidence="23" id="KW-1185">Reference proteome</keyword>
<comment type="function">
    <text evidence="21">Catalyzes the ATP-dependent phosphorylation of sn-l,2-diacylglycerol (DAG) to phosphatidic acid. Involved in the recycling of diacylglycerol produced as a by-product during membrane-derived oligosaccharide (MDO) biosynthesis.</text>
</comment>
<keyword evidence="11" id="KW-0479">Metal-binding</keyword>
<dbReference type="PANTHER" id="PTHR34299">
    <property type="entry name" value="DIACYLGLYCEROL KINASE"/>
    <property type="match status" value="1"/>
</dbReference>
<dbReference type="PROSITE" id="PS01069">
    <property type="entry name" value="DAGK_PROKAR"/>
    <property type="match status" value="1"/>
</dbReference>
<keyword evidence="16 21" id="KW-1133">Transmembrane helix</keyword>
<evidence type="ECO:0000313" key="22">
    <source>
        <dbReference type="EMBL" id="MFC5461558.1"/>
    </source>
</evidence>
<dbReference type="Pfam" id="PF01219">
    <property type="entry name" value="DAGK_prokar"/>
    <property type="match status" value="1"/>
</dbReference>
<organism evidence="22 23">
    <name type="scientific">Massilia niabensis</name>
    <dbReference type="NCBI Taxonomy" id="544910"/>
    <lineage>
        <taxon>Bacteria</taxon>
        <taxon>Pseudomonadati</taxon>
        <taxon>Pseudomonadota</taxon>
        <taxon>Betaproteobacteria</taxon>
        <taxon>Burkholderiales</taxon>
        <taxon>Oxalobacteraceae</taxon>
        <taxon>Telluria group</taxon>
        <taxon>Massilia</taxon>
    </lineage>
</organism>
<evidence type="ECO:0000256" key="7">
    <source>
        <dbReference type="ARBA" id="ARBA00022516"/>
    </source>
</evidence>
<keyword evidence="15" id="KW-0460">Magnesium</keyword>
<evidence type="ECO:0000256" key="15">
    <source>
        <dbReference type="ARBA" id="ARBA00022842"/>
    </source>
</evidence>
<feature type="transmembrane region" description="Helical" evidence="21">
    <location>
        <begin position="42"/>
        <end position="58"/>
    </location>
</feature>
<evidence type="ECO:0000256" key="6">
    <source>
        <dbReference type="ARBA" id="ARBA00022475"/>
    </source>
</evidence>
<evidence type="ECO:0000256" key="12">
    <source>
        <dbReference type="ARBA" id="ARBA00022741"/>
    </source>
</evidence>
<dbReference type="InterPro" id="IPR000829">
    <property type="entry name" value="DAGK"/>
</dbReference>
<evidence type="ECO:0000256" key="10">
    <source>
        <dbReference type="ARBA" id="ARBA00022692"/>
    </source>
</evidence>
<keyword evidence="17 21" id="KW-0443">Lipid metabolism</keyword>
<keyword evidence="19" id="KW-0594">Phospholipid biosynthesis</keyword>
<keyword evidence="14 21" id="KW-0067">ATP-binding</keyword>
<dbReference type="EMBL" id="JBHSMU010000015">
    <property type="protein sequence ID" value="MFC5461558.1"/>
    <property type="molecule type" value="Genomic_DNA"/>
</dbReference>
<accession>A0ABW0L963</accession>
<protein>
    <recommendedName>
        <fullName evidence="5 21">Diacylglycerol kinase</fullName>
        <ecNumber evidence="4 21">2.7.1.107</ecNumber>
    </recommendedName>
</protein>
<keyword evidence="18 21" id="KW-0472">Membrane</keyword>
<dbReference type="Gene3D" id="1.10.287.3610">
    <property type="match status" value="1"/>
</dbReference>
<evidence type="ECO:0000256" key="11">
    <source>
        <dbReference type="ARBA" id="ARBA00022723"/>
    </source>
</evidence>
<comment type="subcellular location">
    <subcellularLocation>
        <location evidence="2 21">Cell inner membrane</location>
        <topology evidence="2 21">Multi-pass membrane protein</topology>
    </subcellularLocation>
</comment>
<dbReference type="RefSeq" id="WP_379785010.1">
    <property type="nucleotide sequence ID" value="NZ_JBHSMU010000015.1"/>
</dbReference>
<keyword evidence="20 21" id="KW-1208">Phospholipid metabolism</keyword>
<evidence type="ECO:0000256" key="9">
    <source>
        <dbReference type="ARBA" id="ARBA00022679"/>
    </source>
</evidence>
<keyword evidence="13 21" id="KW-0418">Kinase</keyword>
<evidence type="ECO:0000256" key="16">
    <source>
        <dbReference type="ARBA" id="ARBA00022989"/>
    </source>
</evidence>
<feature type="transmembrane region" description="Helical" evidence="21">
    <location>
        <begin position="103"/>
        <end position="124"/>
    </location>
</feature>
<keyword evidence="6" id="KW-1003">Cell membrane</keyword>
<proteinExistence type="inferred from homology"/>
<evidence type="ECO:0000256" key="8">
    <source>
        <dbReference type="ARBA" id="ARBA00022519"/>
    </source>
</evidence>
<evidence type="ECO:0000256" key="14">
    <source>
        <dbReference type="ARBA" id="ARBA00022840"/>
    </source>
</evidence>
<evidence type="ECO:0000256" key="1">
    <source>
        <dbReference type="ARBA" id="ARBA00001946"/>
    </source>
</evidence>
<comment type="similarity">
    <text evidence="3 21">Belongs to the bacterial diacylglycerol kinase family.</text>
</comment>
<dbReference type="InterPro" id="IPR033718">
    <property type="entry name" value="DAGK_prok"/>
</dbReference>
<keyword evidence="9 21" id="KW-0808">Transferase</keyword>
<sequence>MEQPTSEFKSKAGLKRIYNASSYAIQGLAAAWRTEHSFRQEVLVFALAVIFAFVLPVSGFQKLVLIGVVLLVLIVELINSAIEAVVDRISLERHPLSKNAKDFGGAAVGLTILLAAITWGTVLYSRFM</sequence>
<evidence type="ECO:0000256" key="19">
    <source>
        <dbReference type="ARBA" id="ARBA00023209"/>
    </source>
</evidence>
<evidence type="ECO:0000313" key="23">
    <source>
        <dbReference type="Proteomes" id="UP001596050"/>
    </source>
</evidence>
<evidence type="ECO:0000256" key="4">
    <source>
        <dbReference type="ARBA" id="ARBA00012133"/>
    </source>
</evidence>
<keyword evidence="12 21" id="KW-0547">Nucleotide-binding</keyword>
<keyword evidence="8 21" id="KW-0997">Cell inner membrane</keyword>
<keyword evidence="10 21" id="KW-0812">Transmembrane</keyword>
<evidence type="ECO:0000256" key="21">
    <source>
        <dbReference type="RuleBase" id="RU363065"/>
    </source>
</evidence>
<evidence type="ECO:0000256" key="5">
    <source>
        <dbReference type="ARBA" id="ARBA00017575"/>
    </source>
</evidence>
<evidence type="ECO:0000256" key="3">
    <source>
        <dbReference type="ARBA" id="ARBA00005967"/>
    </source>
</evidence>
<keyword evidence="7" id="KW-0444">Lipid biosynthesis</keyword>
<evidence type="ECO:0000256" key="17">
    <source>
        <dbReference type="ARBA" id="ARBA00023098"/>
    </source>
</evidence>
<comment type="caution">
    <text evidence="22">The sequence shown here is derived from an EMBL/GenBank/DDBJ whole genome shotgun (WGS) entry which is preliminary data.</text>
</comment>
<dbReference type="PANTHER" id="PTHR34299:SF1">
    <property type="entry name" value="DIACYLGLYCEROL KINASE"/>
    <property type="match status" value="1"/>
</dbReference>
<feature type="transmembrane region" description="Helical" evidence="21">
    <location>
        <begin position="64"/>
        <end position="82"/>
    </location>
</feature>
<dbReference type="EC" id="2.7.1.107" evidence="4 21"/>
<dbReference type="CDD" id="cd14264">
    <property type="entry name" value="DAGK_IM"/>
    <property type="match status" value="1"/>
</dbReference>
<comment type="cofactor">
    <cofactor evidence="1">
        <name>Mg(2+)</name>
        <dbReference type="ChEBI" id="CHEBI:18420"/>
    </cofactor>
</comment>
<dbReference type="InterPro" id="IPR036945">
    <property type="entry name" value="DAGK_sf"/>
</dbReference>